<feature type="transmembrane region" description="Helical" evidence="1">
    <location>
        <begin position="25"/>
        <end position="43"/>
    </location>
</feature>
<dbReference type="AlphaFoldDB" id="B7BAH0"/>
<name>B7BAH0_9BACT</name>
<dbReference type="HOGENOM" id="CLU_2059116_0_0_10"/>
<comment type="caution">
    <text evidence="2">The sequence shown here is derived from an EMBL/GenBank/DDBJ whole genome shotgun (WGS) entry which is preliminary data.</text>
</comment>
<keyword evidence="1" id="KW-1133">Transmembrane helix</keyword>
<evidence type="ECO:0000313" key="2">
    <source>
        <dbReference type="EMBL" id="EEC96577.1"/>
    </source>
</evidence>
<proteinExistence type="predicted"/>
<dbReference type="GeneID" id="93408126"/>
<dbReference type="RefSeq" id="WP_008149130.1">
    <property type="nucleotide sequence ID" value="NZ_CP102285.1"/>
</dbReference>
<keyword evidence="1" id="KW-0472">Membrane</keyword>
<sequence>MNLDEPQKCSITGWLVANKLTDREFYFAIVLFVFSILFLTGCYNDEELWNKISGLEERVKALETWQAAASSNIDALQKLMDETDYITDVTPVILGNDTVGYTIRFKNQEPATIYTRRER</sequence>
<protein>
    <submittedName>
        <fullName evidence="2">Uncharacterized protein</fullName>
    </submittedName>
</protein>
<gene>
    <name evidence="2" type="ORF">PRABACTJOHN_02027</name>
</gene>
<evidence type="ECO:0000313" key="3">
    <source>
        <dbReference type="Proteomes" id="UP000005510"/>
    </source>
</evidence>
<evidence type="ECO:0000256" key="1">
    <source>
        <dbReference type="SAM" id="Phobius"/>
    </source>
</evidence>
<dbReference type="STRING" id="537006.PRABACTJOHN_02027"/>
<keyword evidence="1" id="KW-0812">Transmembrane</keyword>
<reference evidence="2 3" key="1">
    <citation type="submission" date="2008-10" db="EMBL/GenBank/DDBJ databases">
        <title>Draft genome sequence of Parabacteroides johnsonii (DSM 18315).</title>
        <authorList>
            <person name="Sudarsanam P."/>
            <person name="Ley R."/>
            <person name="Guruge J."/>
            <person name="Turnbaugh P.J."/>
            <person name="Mahowald M."/>
            <person name="Liep D."/>
            <person name="Gordon J."/>
        </authorList>
    </citation>
    <scope>NUCLEOTIDE SEQUENCE [LARGE SCALE GENOMIC DNA]</scope>
    <source>
        <strain evidence="2 3">DSM 18315</strain>
    </source>
</reference>
<accession>B7BAH0</accession>
<reference evidence="2 3" key="2">
    <citation type="submission" date="2008-10" db="EMBL/GenBank/DDBJ databases">
        <authorList>
            <person name="Fulton L."/>
            <person name="Clifton S."/>
            <person name="Fulton B."/>
            <person name="Xu J."/>
            <person name="Minx P."/>
            <person name="Pepin K.H."/>
            <person name="Johnson M."/>
            <person name="Bhonagiri V."/>
            <person name="Nash W.E."/>
            <person name="Mardis E.R."/>
            <person name="Wilson R.K."/>
        </authorList>
    </citation>
    <scope>NUCLEOTIDE SEQUENCE [LARGE SCALE GENOMIC DNA]</scope>
    <source>
        <strain evidence="2 3">DSM 18315</strain>
    </source>
</reference>
<dbReference type="Proteomes" id="UP000005510">
    <property type="component" value="Unassembled WGS sequence"/>
</dbReference>
<organism evidence="2 3">
    <name type="scientific">Parabacteroides johnsonii DSM 18315</name>
    <dbReference type="NCBI Taxonomy" id="537006"/>
    <lineage>
        <taxon>Bacteria</taxon>
        <taxon>Pseudomonadati</taxon>
        <taxon>Bacteroidota</taxon>
        <taxon>Bacteroidia</taxon>
        <taxon>Bacteroidales</taxon>
        <taxon>Tannerellaceae</taxon>
        <taxon>Parabacteroides</taxon>
    </lineage>
</organism>
<dbReference type="EMBL" id="ABYH01000228">
    <property type="protein sequence ID" value="EEC96577.1"/>
    <property type="molecule type" value="Genomic_DNA"/>
</dbReference>